<dbReference type="AlphaFoldDB" id="A0A820NT40"/>
<protein>
    <submittedName>
        <fullName evidence="1">Uncharacterized protein</fullName>
    </submittedName>
</protein>
<gene>
    <name evidence="1" type="ORF">JBS370_LOCUS43221</name>
</gene>
<feature type="non-terminal residue" evidence="1">
    <location>
        <position position="1"/>
    </location>
</feature>
<comment type="caution">
    <text evidence="1">The sequence shown here is derived from an EMBL/GenBank/DDBJ whole genome shotgun (WGS) entry which is preliminary data.</text>
</comment>
<evidence type="ECO:0000313" key="1">
    <source>
        <dbReference type="EMBL" id="CAF4393445.1"/>
    </source>
</evidence>
<dbReference type="EMBL" id="CAJOBD010064512">
    <property type="protein sequence ID" value="CAF4393445.1"/>
    <property type="molecule type" value="Genomic_DNA"/>
</dbReference>
<proteinExistence type="predicted"/>
<dbReference type="Proteomes" id="UP000663836">
    <property type="component" value="Unassembled WGS sequence"/>
</dbReference>
<reference evidence="1" key="1">
    <citation type="submission" date="2021-02" db="EMBL/GenBank/DDBJ databases">
        <authorList>
            <person name="Nowell W R."/>
        </authorList>
    </citation>
    <scope>NUCLEOTIDE SEQUENCE</scope>
</reference>
<evidence type="ECO:0000313" key="2">
    <source>
        <dbReference type="Proteomes" id="UP000663836"/>
    </source>
</evidence>
<sequence length="75" mass="8978">NESKIIDRLQPSIQLLDSNISTFMDDIKKLDKISPILYCTGQIFYLKRNQYTINESFLNMVKIFYKRIFIDIRVL</sequence>
<name>A0A820NT40_9BILA</name>
<accession>A0A820NT40</accession>
<organism evidence="1 2">
    <name type="scientific">Rotaria sordida</name>
    <dbReference type="NCBI Taxonomy" id="392033"/>
    <lineage>
        <taxon>Eukaryota</taxon>
        <taxon>Metazoa</taxon>
        <taxon>Spiralia</taxon>
        <taxon>Gnathifera</taxon>
        <taxon>Rotifera</taxon>
        <taxon>Eurotatoria</taxon>
        <taxon>Bdelloidea</taxon>
        <taxon>Philodinida</taxon>
        <taxon>Philodinidae</taxon>
        <taxon>Rotaria</taxon>
    </lineage>
</organism>